<feature type="non-terminal residue" evidence="1">
    <location>
        <position position="1"/>
    </location>
</feature>
<name>A0A812YYH0_9DINO</name>
<sequence length="148" mass="16908">EADCIKEQTLTQVFVNEQTLKKIEAWYPSLLAPPLILDIDEDHFGQKASASLLHDMKRRLRDPLRDLSCLLNVSEVHVNYWMRRYVLACLAHLGEDAPELLKLCPSSSLAQVGEGLADLRPLELQLLLLYGFCFTTSPRSVWSNRDDR</sequence>
<feature type="non-terminal residue" evidence="1">
    <location>
        <position position="148"/>
    </location>
</feature>
<organism evidence="1 2">
    <name type="scientific">Symbiodinium necroappetens</name>
    <dbReference type="NCBI Taxonomy" id="1628268"/>
    <lineage>
        <taxon>Eukaryota</taxon>
        <taxon>Sar</taxon>
        <taxon>Alveolata</taxon>
        <taxon>Dinophyceae</taxon>
        <taxon>Suessiales</taxon>
        <taxon>Symbiodiniaceae</taxon>
        <taxon>Symbiodinium</taxon>
    </lineage>
</organism>
<accession>A0A812YYH0</accession>
<dbReference type="AlphaFoldDB" id="A0A812YYH0"/>
<keyword evidence="2" id="KW-1185">Reference proteome</keyword>
<evidence type="ECO:0000313" key="1">
    <source>
        <dbReference type="EMBL" id="CAE7802125.1"/>
    </source>
</evidence>
<evidence type="ECO:0000313" key="2">
    <source>
        <dbReference type="Proteomes" id="UP000601435"/>
    </source>
</evidence>
<dbReference type="EMBL" id="CAJNJA010044475">
    <property type="protein sequence ID" value="CAE7802125.1"/>
    <property type="molecule type" value="Genomic_DNA"/>
</dbReference>
<gene>
    <name evidence="1" type="ORF">SNEC2469_LOCUS23677</name>
</gene>
<protein>
    <submittedName>
        <fullName evidence="1">Uncharacterized protein</fullName>
    </submittedName>
</protein>
<proteinExistence type="predicted"/>
<dbReference type="OrthoDB" id="420991at2759"/>
<comment type="caution">
    <text evidence="1">The sequence shown here is derived from an EMBL/GenBank/DDBJ whole genome shotgun (WGS) entry which is preliminary data.</text>
</comment>
<dbReference type="Proteomes" id="UP000601435">
    <property type="component" value="Unassembled WGS sequence"/>
</dbReference>
<reference evidence="1" key="1">
    <citation type="submission" date="2021-02" db="EMBL/GenBank/DDBJ databases">
        <authorList>
            <person name="Dougan E. K."/>
            <person name="Rhodes N."/>
            <person name="Thang M."/>
            <person name="Chan C."/>
        </authorList>
    </citation>
    <scope>NUCLEOTIDE SEQUENCE</scope>
</reference>